<dbReference type="InterPro" id="IPR054352">
    <property type="entry name" value="ACT_Aspartokinase"/>
</dbReference>
<dbReference type="InterPro" id="IPR045865">
    <property type="entry name" value="ACT-like_dom_sf"/>
</dbReference>
<dbReference type="CDD" id="cd04912">
    <property type="entry name" value="ACT_AKiii-LysC-EC-like_1"/>
    <property type="match status" value="1"/>
</dbReference>
<keyword evidence="13" id="KW-1185">Reference proteome</keyword>
<keyword evidence="3 9" id="KW-0808">Transferase</keyword>
<dbReference type="InterPro" id="IPR001341">
    <property type="entry name" value="Asp_kinase"/>
</dbReference>
<evidence type="ECO:0000256" key="7">
    <source>
        <dbReference type="ARBA" id="ARBA00047872"/>
    </source>
</evidence>
<evidence type="ECO:0000256" key="6">
    <source>
        <dbReference type="ARBA" id="ARBA00022840"/>
    </source>
</evidence>
<evidence type="ECO:0000256" key="8">
    <source>
        <dbReference type="PIRSR" id="PIRSR000726-1"/>
    </source>
</evidence>
<evidence type="ECO:0000256" key="1">
    <source>
        <dbReference type="ARBA" id="ARBA00004766"/>
    </source>
</evidence>
<keyword evidence="10" id="KW-0028">Amino-acid biosynthesis</keyword>
<comment type="similarity">
    <text evidence="2 9">Belongs to the aspartokinase family.</text>
</comment>
<sequence>MIVMKFGGTSVEDAAAISRVAGIVRDRAKQKPAVVVSALGGFTDSLVAMGKAAAKGDLAAALKLWKAGRQRHLAVLAGVKGAGAAEEQVQELFGNLQDVLKGIAALGELSPRTQDNVLSFGEMLSSVMVVALFKAAGVDAIHIDARQCIVTDNCHTKAVPLLDQTNSRLRSALKEHLAKNRVPVLGGFVGATEDGTQTTLGRGGSDFSAAIVGAALGAKKIEIWTDVEGMLTTDPRICKDARRIEVIGFEEASELAYFGAKVLHPATLIPAVESNIPVYVLNSRNPKSTGTCIQQHAPHSATTFRAIALKKGTKILNIRAPRLLINHGFLRSLFEVFEKHSLSPDLVNTSEVSVSVALDGTRDVKALVSDLKRLGQVDVENGKAIVCLVGDNIRGRVGICADVFAVVAKHGVNIHMVSQGASEINISFVAEENEAVRAVKALHAHFFEEEKLTFAAKGDEVYAGCSGVA</sequence>
<dbReference type="Pfam" id="PF22468">
    <property type="entry name" value="ACT_9"/>
    <property type="match status" value="1"/>
</dbReference>
<accession>Q1IRL6</accession>
<dbReference type="GO" id="GO:0004072">
    <property type="term" value="F:aspartate kinase activity"/>
    <property type="evidence" value="ECO:0007669"/>
    <property type="project" value="UniProtKB-EC"/>
</dbReference>
<dbReference type="InterPro" id="IPR018042">
    <property type="entry name" value="Aspartate_kinase_CS"/>
</dbReference>
<evidence type="ECO:0000313" key="13">
    <source>
        <dbReference type="Proteomes" id="UP000002432"/>
    </source>
</evidence>
<feature type="binding site" evidence="8">
    <location>
        <position position="122"/>
    </location>
    <ligand>
        <name>substrate</name>
    </ligand>
</feature>
<dbReference type="CDD" id="cd04892">
    <property type="entry name" value="ACT_AK-like_2"/>
    <property type="match status" value="1"/>
</dbReference>
<dbReference type="GO" id="GO:0009089">
    <property type="term" value="P:lysine biosynthetic process via diaminopimelate"/>
    <property type="evidence" value="ECO:0007669"/>
    <property type="project" value="UniProtKB-UniPathway"/>
</dbReference>
<feature type="domain" description="ACT" evidence="11">
    <location>
        <begin position="388"/>
        <end position="463"/>
    </location>
</feature>
<comment type="pathway">
    <text evidence="10">Amino-acid biosynthesis; L-methionine biosynthesis via de novo pathway; L-homoserine from L-aspartate: step 1/3.</text>
</comment>
<dbReference type="PROSITE" id="PS51671">
    <property type="entry name" value="ACT"/>
    <property type="match status" value="1"/>
</dbReference>
<dbReference type="InterPro" id="IPR042199">
    <property type="entry name" value="AsparK_Bifunc_asparK/hSer_DH"/>
</dbReference>
<dbReference type="PANTHER" id="PTHR21499:SF59">
    <property type="entry name" value="ASPARTOKINASE"/>
    <property type="match status" value="1"/>
</dbReference>
<dbReference type="FunFam" id="3.30.2130.10:FF:000001">
    <property type="entry name" value="Bifunctional aspartokinase/homoserine dehydrogenase"/>
    <property type="match status" value="1"/>
</dbReference>
<evidence type="ECO:0000256" key="10">
    <source>
        <dbReference type="RuleBase" id="RU004249"/>
    </source>
</evidence>
<dbReference type="KEGG" id="aba:Acid345_1482"/>
<reference evidence="12 13" key="1">
    <citation type="journal article" date="2009" name="Appl. Environ. Microbiol.">
        <title>Three genomes from the phylum Acidobacteria provide insight into the lifestyles of these microorganisms in soils.</title>
        <authorList>
            <person name="Ward N.L."/>
            <person name="Challacombe J.F."/>
            <person name="Janssen P.H."/>
            <person name="Henrissat B."/>
            <person name="Coutinho P.M."/>
            <person name="Wu M."/>
            <person name="Xie G."/>
            <person name="Haft D.H."/>
            <person name="Sait M."/>
            <person name="Badger J."/>
            <person name="Barabote R.D."/>
            <person name="Bradley B."/>
            <person name="Brettin T.S."/>
            <person name="Brinkac L.M."/>
            <person name="Bruce D."/>
            <person name="Creasy T."/>
            <person name="Daugherty S.C."/>
            <person name="Davidsen T.M."/>
            <person name="DeBoy R.T."/>
            <person name="Detter J.C."/>
            <person name="Dodson R.J."/>
            <person name="Durkin A.S."/>
            <person name="Ganapathy A."/>
            <person name="Gwinn-Giglio M."/>
            <person name="Han C.S."/>
            <person name="Khouri H."/>
            <person name="Kiss H."/>
            <person name="Kothari S.P."/>
            <person name="Madupu R."/>
            <person name="Nelson K.E."/>
            <person name="Nelson W.C."/>
            <person name="Paulsen I."/>
            <person name="Penn K."/>
            <person name="Ren Q."/>
            <person name="Rosovitz M.J."/>
            <person name="Selengut J.D."/>
            <person name="Shrivastava S."/>
            <person name="Sullivan S.A."/>
            <person name="Tapia R."/>
            <person name="Thompson L.S."/>
            <person name="Watkins K.L."/>
            <person name="Yang Q."/>
            <person name="Yu C."/>
            <person name="Zafar N."/>
            <person name="Zhou L."/>
            <person name="Kuske C.R."/>
        </authorList>
    </citation>
    <scope>NUCLEOTIDE SEQUENCE [LARGE SCALE GENOMIC DNA]</scope>
    <source>
        <strain evidence="12 13">Ellin345</strain>
    </source>
</reference>
<dbReference type="EC" id="2.7.2.4" evidence="9"/>
<dbReference type="UniPathway" id="UPA00034">
    <property type="reaction ID" value="UER00015"/>
</dbReference>
<dbReference type="NCBIfam" id="TIGR00657">
    <property type="entry name" value="asp_kinases"/>
    <property type="match status" value="1"/>
</dbReference>
<dbReference type="HOGENOM" id="CLU_009116_6_1_0"/>
<dbReference type="Gene3D" id="3.40.1160.10">
    <property type="entry name" value="Acetylglutamate kinase-like"/>
    <property type="match status" value="1"/>
</dbReference>
<keyword evidence="4 8" id="KW-0547">Nucleotide-binding</keyword>
<comment type="catalytic activity">
    <reaction evidence="7 9">
        <text>L-aspartate + ATP = 4-phospho-L-aspartate + ADP</text>
        <dbReference type="Rhea" id="RHEA:23776"/>
        <dbReference type="ChEBI" id="CHEBI:29991"/>
        <dbReference type="ChEBI" id="CHEBI:30616"/>
        <dbReference type="ChEBI" id="CHEBI:57535"/>
        <dbReference type="ChEBI" id="CHEBI:456216"/>
        <dbReference type="EC" id="2.7.2.4"/>
    </reaction>
</comment>
<dbReference type="STRING" id="204669.Acid345_1482"/>
<dbReference type="InterPro" id="IPR001048">
    <property type="entry name" value="Asp/Glu/Uridylate_kinase"/>
</dbReference>
<keyword evidence="6 8" id="KW-0067">ATP-binding</keyword>
<comment type="pathway">
    <text evidence="10">Amino-acid biosynthesis; L-threonine biosynthesis; L-threonine from L-aspartate: step 1/5.</text>
</comment>
<dbReference type="InterPro" id="IPR005260">
    <property type="entry name" value="Asp_kin_monofn"/>
</dbReference>
<dbReference type="RefSeq" id="WP_011522286.1">
    <property type="nucleotide sequence ID" value="NC_008009.1"/>
</dbReference>
<dbReference type="InterPro" id="IPR002912">
    <property type="entry name" value="ACT_dom"/>
</dbReference>
<dbReference type="Proteomes" id="UP000002432">
    <property type="component" value="Chromosome"/>
</dbReference>
<name>Q1IRL6_KORVE</name>
<feature type="binding site" evidence="8">
    <location>
        <begin position="225"/>
        <end position="226"/>
    </location>
    <ligand>
        <name>ATP</name>
        <dbReference type="ChEBI" id="CHEBI:30616"/>
    </ligand>
</feature>
<feature type="binding site" evidence="8">
    <location>
        <begin position="261"/>
        <end position="262"/>
    </location>
    <ligand>
        <name>ATP</name>
        <dbReference type="ChEBI" id="CHEBI:30616"/>
    </ligand>
</feature>
<organism evidence="12 13">
    <name type="scientific">Koribacter versatilis (strain Ellin345)</name>
    <dbReference type="NCBI Taxonomy" id="204669"/>
    <lineage>
        <taxon>Bacteria</taxon>
        <taxon>Pseudomonadati</taxon>
        <taxon>Acidobacteriota</taxon>
        <taxon>Terriglobia</taxon>
        <taxon>Terriglobales</taxon>
        <taxon>Candidatus Korobacteraceae</taxon>
        <taxon>Candidatus Korobacter</taxon>
    </lineage>
</organism>
<feature type="binding site" evidence="8">
    <location>
        <position position="43"/>
    </location>
    <ligand>
        <name>substrate</name>
    </ligand>
</feature>
<feature type="binding site" evidence="8">
    <location>
        <begin position="5"/>
        <end position="8"/>
    </location>
    <ligand>
        <name>ATP</name>
        <dbReference type="ChEBI" id="CHEBI:30616"/>
    </ligand>
</feature>
<dbReference type="eggNOG" id="COG0527">
    <property type="taxonomic scope" value="Bacteria"/>
</dbReference>
<dbReference type="SUPFAM" id="SSF53633">
    <property type="entry name" value="Carbamate kinase-like"/>
    <property type="match status" value="1"/>
</dbReference>
<dbReference type="GO" id="GO:0009088">
    <property type="term" value="P:threonine biosynthetic process"/>
    <property type="evidence" value="ECO:0007669"/>
    <property type="project" value="UniProtKB-UniPathway"/>
</dbReference>
<keyword evidence="5 9" id="KW-0418">Kinase</keyword>
<dbReference type="GO" id="GO:0005829">
    <property type="term" value="C:cytosol"/>
    <property type="evidence" value="ECO:0007669"/>
    <property type="project" value="TreeGrafter"/>
</dbReference>
<dbReference type="UniPathway" id="UPA00050">
    <property type="reaction ID" value="UER00461"/>
</dbReference>
<dbReference type="PROSITE" id="PS00324">
    <property type="entry name" value="ASPARTOKINASE"/>
    <property type="match status" value="1"/>
</dbReference>
<dbReference type="GO" id="GO:0009090">
    <property type="term" value="P:homoserine biosynthetic process"/>
    <property type="evidence" value="ECO:0007669"/>
    <property type="project" value="TreeGrafter"/>
</dbReference>
<evidence type="ECO:0000259" key="11">
    <source>
        <dbReference type="PROSITE" id="PS51671"/>
    </source>
</evidence>
<evidence type="ECO:0000256" key="9">
    <source>
        <dbReference type="RuleBase" id="RU003448"/>
    </source>
</evidence>
<dbReference type="UniPathway" id="UPA00051">
    <property type="reaction ID" value="UER00462"/>
</dbReference>
<gene>
    <name evidence="12" type="ordered locus">Acid345_1482</name>
</gene>
<dbReference type="CDD" id="cd04243">
    <property type="entry name" value="AAK_AK-HSDH-like"/>
    <property type="match status" value="1"/>
</dbReference>
<dbReference type="PIRSF" id="PIRSF000726">
    <property type="entry name" value="Asp_kin"/>
    <property type="match status" value="1"/>
</dbReference>
<dbReference type="AlphaFoldDB" id="Q1IRL6"/>
<dbReference type="Gene3D" id="1.20.120.1320">
    <property type="entry name" value="Aspartokinase, catalytic domain"/>
    <property type="match status" value="1"/>
</dbReference>
<dbReference type="Gene3D" id="3.30.2130.10">
    <property type="entry name" value="VC0802-like"/>
    <property type="match status" value="1"/>
</dbReference>
<dbReference type="PANTHER" id="PTHR21499">
    <property type="entry name" value="ASPARTATE KINASE"/>
    <property type="match status" value="1"/>
</dbReference>
<protein>
    <recommendedName>
        <fullName evidence="9">Aspartokinase</fullName>
        <ecNumber evidence="9">2.7.2.4</ecNumber>
    </recommendedName>
</protein>
<proteinExistence type="inferred from homology"/>
<dbReference type="GO" id="GO:0005524">
    <property type="term" value="F:ATP binding"/>
    <property type="evidence" value="ECO:0007669"/>
    <property type="project" value="UniProtKB-KW"/>
</dbReference>
<dbReference type="SUPFAM" id="SSF55021">
    <property type="entry name" value="ACT-like"/>
    <property type="match status" value="2"/>
</dbReference>
<dbReference type="NCBIfam" id="NF006570">
    <property type="entry name" value="PRK09084.1"/>
    <property type="match status" value="1"/>
</dbReference>
<evidence type="ECO:0000256" key="3">
    <source>
        <dbReference type="ARBA" id="ARBA00022679"/>
    </source>
</evidence>
<dbReference type="OrthoDB" id="9799110at2"/>
<evidence type="ECO:0000313" key="12">
    <source>
        <dbReference type="EMBL" id="ABF40484.1"/>
    </source>
</evidence>
<dbReference type="EMBL" id="CP000360">
    <property type="protein sequence ID" value="ABF40484.1"/>
    <property type="molecule type" value="Genomic_DNA"/>
</dbReference>
<feature type="binding site" evidence="8">
    <location>
        <position position="236"/>
    </location>
    <ligand>
        <name>ATP</name>
        <dbReference type="ChEBI" id="CHEBI:30616"/>
    </ligand>
</feature>
<evidence type="ECO:0000256" key="4">
    <source>
        <dbReference type="ARBA" id="ARBA00022741"/>
    </source>
</evidence>
<evidence type="ECO:0000256" key="2">
    <source>
        <dbReference type="ARBA" id="ARBA00010122"/>
    </source>
</evidence>
<dbReference type="InterPro" id="IPR036393">
    <property type="entry name" value="AceGlu_kinase-like_sf"/>
</dbReference>
<dbReference type="EnsemblBacteria" id="ABF40484">
    <property type="protein sequence ID" value="ABF40484"/>
    <property type="gene ID" value="Acid345_1482"/>
</dbReference>
<dbReference type="Pfam" id="PF00696">
    <property type="entry name" value="AA_kinase"/>
    <property type="match status" value="1"/>
</dbReference>
<evidence type="ECO:0000256" key="5">
    <source>
        <dbReference type="ARBA" id="ARBA00022777"/>
    </source>
</evidence>
<comment type="pathway">
    <text evidence="1 10">Amino-acid biosynthesis; L-lysine biosynthesis via DAP pathway; (S)-tetrahydrodipicolinate from L-aspartate: step 1/4.</text>
</comment>